<evidence type="ECO:0000256" key="4">
    <source>
        <dbReference type="ARBA" id="ARBA00023163"/>
    </source>
</evidence>
<dbReference type="GO" id="GO:0043565">
    <property type="term" value="F:sequence-specific DNA binding"/>
    <property type="evidence" value="ECO:0007669"/>
    <property type="project" value="InterPro"/>
</dbReference>
<feature type="compositionally biased region" description="Basic residues" evidence="6">
    <location>
        <begin position="117"/>
        <end position="127"/>
    </location>
</feature>
<dbReference type="AlphaFoldDB" id="A0A218X8S0"/>
<accession>A0A218X8S0</accession>
<evidence type="ECO:0000256" key="6">
    <source>
        <dbReference type="SAM" id="MobiDB-lite"/>
    </source>
</evidence>
<dbReference type="EMBL" id="MTKT01002214">
    <property type="protein sequence ID" value="OWM81615.1"/>
    <property type="molecule type" value="Genomic_DNA"/>
</dbReference>
<dbReference type="InterPro" id="IPR003657">
    <property type="entry name" value="WRKY_dom"/>
</dbReference>
<feature type="domain" description="WRKY" evidence="7">
    <location>
        <begin position="135"/>
        <end position="198"/>
    </location>
</feature>
<comment type="subcellular location">
    <subcellularLocation>
        <location evidence="1">Nucleus</location>
    </subcellularLocation>
</comment>
<dbReference type="SUPFAM" id="SSF118290">
    <property type="entry name" value="WRKY DNA-binding domain"/>
    <property type="match status" value="1"/>
</dbReference>
<dbReference type="Pfam" id="PF03106">
    <property type="entry name" value="WRKY"/>
    <property type="match status" value="1"/>
</dbReference>
<sequence length="328" mass="36322">METAATGPLPETLSAVIQELLRGQDSAKKLRDLLRSPVDLKPLKEEEDRGGELAGLPRPPPAAEDLVGDVFLSFTSALSILNRGDSDEVSQGPRVIGSCNLVKSEESGESSKMSARRDRRGCYKRRRSSDSWTTESPNFTDDGHQWRKYGQKSILNTNFPRSYFRCTHKLDQGCQATKQVQKISNDPSLYQTIYHGQHTCQNLLKAPQIILADSSPRDSSILLSFKTEKSPNDTSARTDSNKNIALSYSPFPTLAMKREGNEVIATNCMNASHNQSSSSEYDGFPSPDFTVFGSDQGEALSSSRSFDHNTDLMMDGVDFEDVFDCPFL</sequence>
<feature type="compositionally biased region" description="Basic and acidic residues" evidence="6">
    <location>
        <begin position="41"/>
        <end position="51"/>
    </location>
</feature>
<proteinExistence type="predicted"/>
<dbReference type="PROSITE" id="PS50811">
    <property type="entry name" value="WRKY"/>
    <property type="match status" value="1"/>
</dbReference>
<dbReference type="InterPro" id="IPR036576">
    <property type="entry name" value="WRKY_dom_sf"/>
</dbReference>
<evidence type="ECO:0000313" key="8">
    <source>
        <dbReference type="EMBL" id="OWM81615.1"/>
    </source>
</evidence>
<keyword evidence="2" id="KW-0805">Transcription regulation</keyword>
<feature type="region of interest" description="Disordered" evidence="6">
    <location>
        <begin position="41"/>
        <end position="61"/>
    </location>
</feature>
<reference evidence="9 11" key="3">
    <citation type="submission" date="2017-11" db="EMBL/GenBank/DDBJ databases">
        <title>De-novo sequencing of pomegranate (Punica granatum L.) genome.</title>
        <authorList>
            <person name="Akparov Z."/>
            <person name="Amiraslanov A."/>
            <person name="Hajiyeva S."/>
            <person name="Abbasov M."/>
            <person name="Kaur K."/>
            <person name="Hamwieh A."/>
            <person name="Solovyev V."/>
            <person name="Salamov A."/>
            <person name="Braich B."/>
            <person name="Kosarev P."/>
            <person name="Mahmoud A."/>
            <person name="Hajiyev E."/>
            <person name="Babayeva S."/>
            <person name="Izzatullayeva V."/>
            <person name="Mammadov A."/>
            <person name="Mammadov A."/>
            <person name="Sharifova S."/>
            <person name="Ojaghi J."/>
            <person name="Eynullazada K."/>
            <person name="Bayramov B."/>
            <person name="Abdulazimova A."/>
            <person name="Shahmuradov I."/>
        </authorList>
    </citation>
    <scope>NUCLEOTIDE SEQUENCE [LARGE SCALE GENOMIC DNA]</scope>
    <source>
        <strain evidence="9">AG2017</strain>
        <strain evidence="11">cv. AG2017</strain>
        <tissue evidence="9">Leaf</tissue>
    </source>
</reference>
<evidence type="ECO:0000256" key="3">
    <source>
        <dbReference type="ARBA" id="ARBA00023125"/>
    </source>
</evidence>
<dbReference type="Proteomes" id="UP000233551">
    <property type="component" value="Unassembled WGS sequence"/>
</dbReference>
<dbReference type="Proteomes" id="UP000197138">
    <property type="component" value="Unassembled WGS sequence"/>
</dbReference>
<dbReference type="GO" id="GO:0005634">
    <property type="term" value="C:nucleus"/>
    <property type="evidence" value="ECO:0007669"/>
    <property type="project" value="UniProtKB-SubCell"/>
</dbReference>
<dbReference type="SMART" id="SM00774">
    <property type="entry name" value="WRKY"/>
    <property type="match status" value="1"/>
</dbReference>
<evidence type="ECO:0000313" key="11">
    <source>
        <dbReference type="Proteomes" id="UP000233551"/>
    </source>
</evidence>
<reference evidence="10" key="1">
    <citation type="journal article" date="2017" name="Plant J.">
        <title>The pomegranate (Punica granatum L.) genome and the genomics of punicalagin biosynthesis.</title>
        <authorList>
            <person name="Qin G."/>
            <person name="Xu C."/>
            <person name="Ming R."/>
            <person name="Tang H."/>
            <person name="Guyot R."/>
            <person name="Kramer E.M."/>
            <person name="Hu Y."/>
            <person name="Yi X."/>
            <person name="Qi Y."/>
            <person name="Xu X."/>
            <person name="Gao Z."/>
            <person name="Pan H."/>
            <person name="Jian J."/>
            <person name="Tian Y."/>
            <person name="Yue Z."/>
            <person name="Xu Y."/>
        </authorList>
    </citation>
    <scope>NUCLEOTIDE SEQUENCE [LARGE SCALE GENOMIC DNA]</scope>
    <source>
        <strain evidence="10">cv. Dabenzi</strain>
    </source>
</reference>
<feature type="compositionally biased region" description="Polar residues" evidence="6">
    <location>
        <begin position="130"/>
        <end position="139"/>
    </location>
</feature>
<dbReference type="Gene3D" id="2.20.25.80">
    <property type="entry name" value="WRKY domain"/>
    <property type="match status" value="1"/>
</dbReference>
<evidence type="ECO:0000259" key="7">
    <source>
        <dbReference type="PROSITE" id="PS50811"/>
    </source>
</evidence>
<evidence type="ECO:0000256" key="1">
    <source>
        <dbReference type="ARBA" id="ARBA00004123"/>
    </source>
</evidence>
<dbReference type="GeneID" id="116193053"/>
<keyword evidence="11" id="KW-1185">Reference proteome</keyword>
<keyword evidence="4" id="KW-0804">Transcription</keyword>
<dbReference type="STRING" id="22663.A0A218X8S0"/>
<dbReference type="GO" id="GO:0003700">
    <property type="term" value="F:DNA-binding transcription factor activity"/>
    <property type="evidence" value="ECO:0007669"/>
    <property type="project" value="InterPro"/>
</dbReference>
<gene>
    <name evidence="8" type="ORF">CDL15_Pgr007653</name>
    <name evidence="9" type="ORF">CRG98_038493</name>
</gene>
<protein>
    <recommendedName>
        <fullName evidence="7">WRKY domain-containing protein</fullName>
    </recommendedName>
</protein>
<evidence type="ECO:0000313" key="9">
    <source>
        <dbReference type="EMBL" id="PKI40965.1"/>
    </source>
</evidence>
<dbReference type="PANTHER" id="PTHR31282">
    <property type="entry name" value="WRKY TRANSCRIPTION FACTOR 21-RELATED"/>
    <property type="match status" value="1"/>
</dbReference>
<evidence type="ECO:0000256" key="5">
    <source>
        <dbReference type="ARBA" id="ARBA00023242"/>
    </source>
</evidence>
<organism evidence="8 10">
    <name type="scientific">Punica granatum</name>
    <name type="common">Pomegranate</name>
    <dbReference type="NCBI Taxonomy" id="22663"/>
    <lineage>
        <taxon>Eukaryota</taxon>
        <taxon>Viridiplantae</taxon>
        <taxon>Streptophyta</taxon>
        <taxon>Embryophyta</taxon>
        <taxon>Tracheophyta</taxon>
        <taxon>Spermatophyta</taxon>
        <taxon>Magnoliopsida</taxon>
        <taxon>eudicotyledons</taxon>
        <taxon>Gunneridae</taxon>
        <taxon>Pentapetalae</taxon>
        <taxon>rosids</taxon>
        <taxon>malvids</taxon>
        <taxon>Myrtales</taxon>
        <taxon>Lythraceae</taxon>
        <taxon>Punica</taxon>
    </lineage>
</organism>
<name>A0A218X8S0_PUNGR</name>
<reference evidence="8" key="2">
    <citation type="submission" date="2017-06" db="EMBL/GenBank/DDBJ databases">
        <title>The pomegranate genome and the genomics of punicalagin biosynthesis.</title>
        <authorList>
            <person name="Xu C."/>
        </authorList>
    </citation>
    <scope>NUCLEOTIDE SEQUENCE [LARGE SCALE GENOMIC DNA]</scope>
    <source>
        <tissue evidence="8">Fresh leaf</tissue>
    </source>
</reference>
<dbReference type="InterPro" id="IPR044810">
    <property type="entry name" value="WRKY_plant"/>
</dbReference>
<feature type="region of interest" description="Disordered" evidence="6">
    <location>
        <begin position="106"/>
        <end position="145"/>
    </location>
</feature>
<evidence type="ECO:0000256" key="2">
    <source>
        <dbReference type="ARBA" id="ARBA00023015"/>
    </source>
</evidence>
<keyword evidence="3" id="KW-0238">DNA-binding</keyword>
<keyword evidence="5" id="KW-0539">Nucleus</keyword>
<dbReference type="OrthoDB" id="2021064at2759"/>
<dbReference type="EMBL" id="PGOL01003458">
    <property type="protein sequence ID" value="PKI40965.1"/>
    <property type="molecule type" value="Genomic_DNA"/>
</dbReference>
<evidence type="ECO:0000313" key="10">
    <source>
        <dbReference type="Proteomes" id="UP000197138"/>
    </source>
</evidence>
<comment type="caution">
    <text evidence="8">The sequence shown here is derived from an EMBL/GenBank/DDBJ whole genome shotgun (WGS) entry which is preliminary data.</text>
</comment>